<dbReference type="Proteomes" id="UP000031637">
    <property type="component" value="Chromosome"/>
</dbReference>
<dbReference type="KEGG" id="shd:SUTH_02521"/>
<protein>
    <submittedName>
        <fullName evidence="2">Uncharacterized protein</fullName>
    </submittedName>
</protein>
<dbReference type="HOGENOM" id="CLU_202934_1_0_4"/>
<keyword evidence="1" id="KW-0472">Membrane</keyword>
<accession>W0SKF3</accession>
<proteinExistence type="predicted"/>
<reference evidence="2 3" key="1">
    <citation type="journal article" date="2014" name="Syst. Appl. Microbiol.">
        <title>Complete genomes of freshwater sulfur oxidizers Sulfuricella denitrificans skB26 and Sulfuritalea hydrogenivorans sk43H: genetic insights into the sulfur oxidation pathway of betaproteobacteria.</title>
        <authorList>
            <person name="Watanabe T."/>
            <person name="Kojima H."/>
            <person name="Fukui M."/>
        </authorList>
    </citation>
    <scope>NUCLEOTIDE SEQUENCE [LARGE SCALE GENOMIC DNA]</scope>
    <source>
        <strain evidence="2">DSM22779</strain>
    </source>
</reference>
<keyword evidence="1" id="KW-0812">Transmembrane</keyword>
<feature type="transmembrane region" description="Helical" evidence="1">
    <location>
        <begin position="20"/>
        <end position="40"/>
    </location>
</feature>
<organism evidence="2 3">
    <name type="scientific">Sulfuritalea hydrogenivorans sk43H</name>
    <dbReference type="NCBI Taxonomy" id="1223802"/>
    <lineage>
        <taxon>Bacteria</taxon>
        <taxon>Pseudomonadati</taxon>
        <taxon>Pseudomonadota</taxon>
        <taxon>Betaproteobacteria</taxon>
        <taxon>Nitrosomonadales</taxon>
        <taxon>Sterolibacteriaceae</taxon>
        <taxon>Sulfuritalea</taxon>
    </lineage>
</organism>
<name>W0SKF3_9PROT</name>
<evidence type="ECO:0000313" key="3">
    <source>
        <dbReference type="Proteomes" id="UP000031637"/>
    </source>
</evidence>
<dbReference type="AlphaFoldDB" id="W0SKF3"/>
<gene>
    <name evidence="2" type="ORF">SUTH_02521</name>
</gene>
<keyword evidence="1" id="KW-1133">Transmembrane helix</keyword>
<dbReference type="STRING" id="1223802.SUTH_02521"/>
<evidence type="ECO:0000256" key="1">
    <source>
        <dbReference type="SAM" id="Phobius"/>
    </source>
</evidence>
<dbReference type="EMBL" id="AP012547">
    <property type="protein sequence ID" value="BAO30303.1"/>
    <property type="molecule type" value="Genomic_DNA"/>
</dbReference>
<sequence length="49" mass="5473">MANNNDEDVPFMQKLLDNHFLLLFLGVASPGVLYILWGIVDIMSVPLAK</sequence>
<keyword evidence="3" id="KW-1185">Reference proteome</keyword>
<evidence type="ECO:0000313" key="2">
    <source>
        <dbReference type="EMBL" id="BAO30303.1"/>
    </source>
</evidence>